<dbReference type="GO" id="GO:0003682">
    <property type="term" value="F:chromatin binding"/>
    <property type="evidence" value="ECO:0007669"/>
    <property type="project" value="TreeGrafter"/>
</dbReference>
<evidence type="ECO:0000259" key="13">
    <source>
        <dbReference type="PROSITE" id="PS51192"/>
    </source>
</evidence>
<feature type="domain" description="Helicase C-terminal" evidence="14">
    <location>
        <begin position="692"/>
        <end position="848"/>
    </location>
</feature>
<feature type="region of interest" description="Disordered" evidence="11">
    <location>
        <begin position="1225"/>
        <end position="1305"/>
    </location>
</feature>
<dbReference type="InterPro" id="IPR049730">
    <property type="entry name" value="SNF2/RAD54-like_C"/>
</dbReference>
<feature type="compositionally biased region" description="Polar residues" evidence="11">
    <location>
        <begin position="47"/>
        <end position="63"/>
    </location>
</feature>
<feature type="compositionally biased region" description="Polar residues" evidence="11">
    <location>
        <begin position="1225"/>
        <end position="1236"/>
    </location>
</feature>
<dbReference type="SMART" id="SM00298">
    <property type="entry name" value="CHROMO"/>
    <property type="match status" value="2"/>
</dbReference>
<dbReference type="Pfam" id="PF23588">
    <property type="entry name" value="HTH_CHD1_Hrp3"/>
    <property type="match status" value="1"/>
</dbReference>
<evidence type="ECO:0000256" key="6">
    <source>
        <dbReference type="ARBA" id="ARBA00022840"/>
    </source>
</evidence>
<feature type="region of interest" description="Disordered" evidence="11">
    <location>
        <begin position="1391"/>
        <end position="1432"/>
    </location>
</feature>
<keyword evidence="8" id="KW-0238">DNA-binding</keyword>
<dbReference type="SUPFAM" id="SSF54160">
    <property type="entry name" value="Chromo domain-like"/>
    <property type="match status" value="2"/>
</dbReference>
<dbReference type="InterPro" id="IPR041150">
    <property type="entry name" value="Cdh1_DBD"/>
</dbReference>
<dbReference type="PROSITE" id="PS50013">
    <property type="entry name" value="CHROMO_2"/>
    <property type="match status" value="2"/>
</dbReference>
<accession>A0A2A9P027</accession>
<dbReference type="Pfam" id="PF00176">
    <property type="entry name" value="SNF2-rel_dom"/>
    <property type="match status" value="1"/>
</dbReference>
<keyword evidence="3" id="KW-0677">Repeat</keyword>
<evidence type="ECO:0000256" key="4">
    <source>
        <dbReference type="ARBA" id="ARBA00022741"/>
    </source>
</evidence>
<evidence type="ECO:0000256" key="3">
    <source>
        <dbReference type="ARBA" id="ARBA00022737"/>
    </source>
</evidence>
<evidence type="ECO:0000256" key="5">
    <source>
        <dbReference type="ARBA" id="ARBA00022801"/>
    </source>
</evidence>
<evidence type="ECO:0000256" key="7">
    <source>
        <dbReference type="ARBA" id="ARBA00023015"/>
    </source>
</evidence>
<dbReference type="Pfam" id="PF18196">
    <property type="entry name" value="Cdh1_DBD_1"/>
    <property type="match status" value="1"/>
</dbReference>
<dbReference type="InterPro" id="IPR000953">
    <property type="entry name" value="Chromo/chromo_shadow_dom"/>
</dbReference>
<evidence type="ECO:0000256" key="1">
    <source>
        <dbReference type="ARBA" id="ARBA00004123"/>
    </source>
</evidence>
<evidence type="ECO:0000256" key="11">
    <source>
        <dbReference type="SAM" id="MobiDB-lite"/>
    </source>
</evidence>
<evidence type="ECO:0000256" key="10">
    <source>
        <dbReference type="ARBA" id="ARBA00023242"/>
    </source>
</evidence>
<comment type="subcellular location">
    <subcellularLocation>
        <location evidence="1">Nucleus</location>
    </subcellularLocation>
</comment>
<evidence type="ECO:0000313" key="15">
    <source>
        <dbReference type="EMBL" id="PFH53816.1"/>
    </source>
</evidence>
<dbReference type="PROSITE" id="PS51192">
    <property type="entry name" value="HELICASE_ATP_BIND_1"/>
    <property type="match status" value="1"/>
</dbReference>
<dbReference type="PANTHER" id="PTHR45623">
    <property type="entry name" value="CHROMODOMAIN-HELICASE-DNA-BINDING PROTEIN 3-RELATED-RELATED"/>
    <property type="match status" value="1"/>
</dbReference>
<gene>
    <name evidence="15" type="ORF">AMATHDRAFT_1043</name>
</gene>
<dbReference type="InterPro" id="IPR014001">
    <property type="entry name" value="Helicase_ATP-bd"/>
</dbReference>
<dbReference type="InterPro" id="IPR056302">
    <property type="entry name" value="CHD1-2/Hrp3_HTH"/>
</dbReference>
<comment type="similarity">
    <text evidence="2">Belongs to the SNF2/RAD54 helicase family.</text>
</comment>
<dbReference type="GO" id="GO:0000785">
    <property type="term" value="C:chromatin"/>
    <property type="evidence" value="ECO:0007669"/>
    <property type="project" value="TreeGrafter"/>
</dbReference>
<feature type="compositionally biased region" description="Acidic residues" evidence="11">
    <location>
        <begin position="72"/>
        <end position="93"/>
    </location>
</feature>
<dbReference type="InterPro" id="IPR023780">
    <property type="entry name" value="Chromo_domain"/>
</dbReference>
<dbReference type="OrthoDB" id="5857104at2759"/>
<keyword evidence="6" id="KW-0067">ATP-binding</keyword>
<feature type="compositionally biased region" description="Acidic residues" evidence="11">
    <location>
        <begin position="14"/>
        <end position="24"/>
    </location>
</feature>
<dbReference type="InterPro" id="IPR025260">
    <property type="entry name" value="CHD1-like_C"/>
</dbReference>
<sequence>MASALASHLNINYDSDDDMQLDDNDFARGQDADADGEYVEEEAPSDIHQQLSIPSHTRYSSRQPDSDAGDSGYEDNGDDENDDDDDDATYADEEYGKKKRVKKKKSRAPSSTTPRPKAPTRLASSTDSDSEYGSRSHSKKKRAKVSGDEIRVSSRGVKVPNYFDDVQDFEKFEDDEDPQNGYYVDPNAQYQEEDEIEAVLGHSRDEGRENDPEDLWFENVRFHIKWKNFSHLHNTDETYEFLKRFKGLKRVDNYIKAYKQYKSRLQIPGLSREEIEGLMLDKEREKEDLENFRNVERIVGHRENPEGEIEYFCKWCGLNYEHCTWETAKDVNDIAITQIEAYRQREADGKFPYKSVSYSRHGRPAFQKITKDPEYISATGGELKDFQLTGLNWLAYLWSKGENGILADEMGLGKTVQTVAFLSYLFHEMHQYGPFLVIVPLSTINAWQSQFAAWAPDINVVTYIGTAASREVIRNYEFGPSNKRLKMNVLLTTYELTLRDCKELADIKWQALAVDEAHRLKNSESQLYEALRSFSAASKLLITGTPLQNNVKELLSLMHFLMPEKFALTNEFDLNDVDHEQKIKELHTQLESLMLRRLKRDVLTSLPTKSERILRVEMSALQTHFYKNILTKNFAGLVKSANGNNNISLLNIAMELKKAANHPYLFDGAEVRTDNPEESLKGLVMNSGKMVLLDKLLARLRQDGHRVLIFSQMVRMLDILSDYMNLRNYQHQRLDGMVSAEARKKAIAHFNSTGSPDFAFLLSTRAGGLGINLETADTVIIFDSDWNPQNDLQAMARAHRIGQKSHVNVYRFVSKDTMEEDVLERAKKKMVLEYAIINQMDTSQAHLSSKAPTKDTSKPDNLSKDELHAVLKYGAQKMFDKDDSQQSKKLDEMDLDDVLKTAEAHETMEGGDGGTSLGGEGFLAQFAAVSDVKNDMSWEDIIPLEERQKFEAEDDQRKAEELAAQESRDRKRTVAQVSYEGMDVDHPPAGSAPKKPKGPGPTRKTASQKAMELKERDVRVLIRSLQRWGDIRLRYDVIVKEAKLQDKNRSMIHSVSDEIIDLCSQAVKEKMDQKRTRSSGEASANPQKSKAVLITFRGVSNINAETVLSRHQDLRILYNILCDVDDLYKWSIPVENIRPTLNWAGRWGHHEDSMLLVGAYLYGFGNWEAMAKDPKLGLEGKFFLEEGKKGEDAGTRPIPNAIHLVRRGDFLLGLLREHEEKLRSYESSLRNRGQLKTSASPPPTTAASTSSHVSAMKRRAESEAVASVNDTSARKRKRRPTPTFTDSESDTDDCPSMDEAATKEELRPVKRELKQLKLSGGDMPRDDKVAMLKESLAAIGRRIEDVLIEKHAAGEDTDRWRRHLWTFVTLFWPKKVKASKLEEIHAKMVMKEAAPRSQSDGGVMKKPRMNSVTKTNGTLPSSSLRTNGKSHR</sequence>
<dbReference type="Pfam" id="PF00385">
    <property type="entry name" value="Chromo"/>
    <property type="match status" value="1"/>
</dbReference>
<feature type="domain" description="Chromo" evidence="12">
    <location>
        <begin position="293"/>
        <end position="354"/>
    </location>
</feature>
<dbReference type="GO" id="GO:0005524">
    <property type="term" value="F:ATP binding"/>
    <property type="evidence" value="ECO:0007669"/>
    <property type="project" value="UniProtKB-KW"/>
</dbReference>
<dbReference type="PROSITE" id="PS00598">
    <property type="entry name" value="CHROMO_1"/>
    <property type="match status" value="1"/>
</dbReference>
<feature type="domain" description="Helicase ATP-binding" evidence="13">
    <location>
        <begin position="395"/>
        <end position="564"/>
    </location>
</feature>
<feature type="compositionally biased region" description="Polar residues" evidence="11">
    <location>
        <begin position="122"/>
        <end position="135"/>
    </location>
</feature>
<keyword evidence="9" id="KW-0804">Transcription</keyword>
<dbReference type="EMBL" id="KZ301972">
    <property type="protein sequence ID" value="PFH53816.1"/>
    <property type="molecule type" value="Genomic_DNA"/>
</dbReference>
<feature type="region of interest" description="Disordered" evidence="11">
    <location>
        <begin position="1"/>
        <end position="149"/>
    </location>
</feature>
<dbReference type="PROSITE" id="PS51194">
    <property type="entry name" value="HELICASE_CTER"/>
    <property type="match status" value="1"/>
</dbReference>
<organism evidence="15 16">
    <name type="scientific">Amanita thiersii Skay4041</name>
    <dbReference type="NCBI Taxonomy" id="703135"/>
    <lineage>
        <taxon>Eukaryota</taxon>
        <taxon>Fungi</taxon>
        <taxon>Dikarya</taxon>
        <taxon>Basidiomycota</taxon>
        <taxon>Agaricomycotina</taxon>
        <taxon>Agaricomycetes</taxon>
        <taxon>Agaricomycetidae</taxon>
        <taxon>Agaricales</taxon>
        <taxon>Pluteineae</taxon>
        <taxon>Amanitaceae</taxon>
        <taxon>Amanita</taxon>
    </lineage>
</organism>
<name>A0A2A9P027_9AGAR</name>
<dbReference type="GO" id="GO:0003677">
    <property type="term" value="F:DNA binding"/>
    <property type="evidence" value="ECO:0007669"/>
    <property type="project" value="UniProtKB-KW"/>
</dbReference>
<feature type="compositionally biased region" description="Polar residues" evidence="11">
    <location>
        <begin position="1410"/>
        <end position="1432"/>
    </location>
</feature>
<dbReference type="GO" id="GO:0140658">
    <property type="term" value="F:ATP-dependent chromatin remodeler activity"/>
    <property type="evidence" value="ECO:0007669"/>
    <property type="project" value="TreeGrafter"/>
</dbReference>
<dbReference type="InterPro" id="IPR027417">
    <property type="entry name" value="P-loop_NTPase"/>
</dbReference>
<dbReference type="CDD" id="cd18659">
    <property type="entry name" value="CD2_tandem"/>
    <property type="match status" value="1"/>
</dbReference>
<dbReference type="Gene3D" id="6.10.140.1440">
    <property type="match status" value="1"/>
</dbReference>
<protein>
    <recommendedName>
        <fullName evidence="17">Transcription regulator</fullName>
    </recommendedName>
</protein>
<evidence type="ECO:0000256" key="8">
    <source>
        <dbReference type="ARBA" id="ARBA00023125"/>
    </source>
</evidence>
<feature type="compositionally biased region" description="Basic residues" evidence="11">
    <location>
        <begin position="97"/>
        <end position="107"/>
    </location>
</feature>
<reference evidence="15 16" key="1">
    <citation type="submission" date="2014-02" db="EMBL/GenBank/DDBJ databases">
        <title>Transposable element dynamics among asymbiotic and ectomycorrhizal Amanita fungi.</title>
        <authorList>
            <consortium name="DOE Joint Genome Institute"/>
            <person name="Hess J."/>
            <person name="Skrede I."/>
            <person name="Wolfe B."/>
            <person name="LaButti K."/>
            <person name="Ohm R.A."/>
            <person name="Grigoriev I.V."/>
            <person name="Pringle A."/>
        </authorList>
    </citation>
    <scope>NUCLEOTIDE SEQUENCE [LARGE SCALE GENOMIC DNA]</scope>
    <source>
        <strain evidence="15 16">SKay4041</strain>
    </source>
</reference>
<dbReference type="InterPro" id="IPR038718">
    <property type="entry name" value="SNF2-like_sf"/>
</dbReference>
<keyword evidence="7" id="KW-0805">Transcription regulation</keyword>
<dbReference type="InterPro" id="IPR000330">
    <property type="entry name" value="SNF2_N"/>
</dbReference>
<evidence type="ECO:0000256" key="9">
    <source>
        <dbReference type="ARBA" id="ARBA00023163"/>
    </source>
</evidence>
<dbReference type="Pfam" id="PF13907">
    <property type="entry name" value="CHD1-like_C"/>
    <property type="match status" value="1"/>
</dbReference>
<dbReference type="GO" id="GO:0042393">
    <property type="term" value="F:histone binding"/>
    <property type="evidence" value="ECO:0007669"/>
    <property type="project" value="TreeGrafter"/>
</dbReference>
<dbReference type="SMART" id="SM00487">
    <property type="entry name" value="DEXDc"/>
    <property type="match status" value="1"/>
</dbReference>
<dbReference type="Gene3D" id="3.40.50.10810">
    <property type="entry name" value="Tandem AAA-ATPase domain"/>
    <property type="match status" value="1"/>
</dbReference>
<feature type="compositionally biased region" description="Basic and acidic residues" evidence="11">
    <location>
        <begin position="949"/>
        <end position="969"/>
    </location>
</feature>
<dbReference type="Gene3D" id="3.40.50.300">
    <property type="entry name" value="P-loop containing nucleotide triphosphate hydrolases"/>
    <property type="match status" value="1"/>
</dbReference>
<dbReference type="PANTHER" id="PTHR45623:SF14">
    <property type="entry name" value="CHROMODOMAIN-HELICASE-DNA-BINDING PROTEIN 1"/>
    <property type="match status" value="1"/>
</dbReference>
<dbReference type="Pfam" id="PF00271">
    <property type="entry name" value="Helicase_C"/>
    <property type="match status" value="1"/>
</dbReference>
<feature type="region of interest" description="Disordered" evidence="11">
    <location>
        <begin position="949"/>
        <end position="1011"/>
    </location>
</feature>
<evidence type="ECO:0000313" key="16">
    <source>
        <dbReference type="Proteomes" id="UP000242287"/>
    </source>
</evidence>
<dbReference type="Gene3D" id="2.40.50.40">
    <property type="match status" value="2"/>
</dbReference>
<feature type="domain" description="Chromo" evidence="12">
    <location>
        <begin position="194"/>
        <end position="266"/>
    </location>
</feature>
<dbReference type="GO" id="GO:0005634">
    <property type="term" value="C:nucleus"/>
    <property type="evidence" value="ECO:0007669"/>
    <property type="project" value="UniProtKB-SubCell"/>
</dbReference>
<evidence type="ECO:0000259" key="14">
    <source>
        <dbReference type="PROSITE" id="PS51194"/>
    </source>
</evidence>
<dbReference type="GO" id="GO:0016887">
    <property type="term" value="F:ATP hydrolysis activity"/>
    <property type="evidence" value="ECO:0007669"/>
    <property type="project" value="TreeGrafter"/>
</dbReference>
<dbReference type="Proteomes" id="UP000242287">
    <property type="component" value="Unassembled WGS sequence"/>
</dbReference>
<dbReference type="InterPro" id="IPR023779">
    <property type="entry name" value="Chromodomain_CS"/>
</dbReference>
<dbReference type="SMART" id="SM01176">
    <property type="entry name" value="DUF4208"/>
    <property type="match status" value="1"/>
</dbReference>
<dbReference type="SUPFAM" id="SSF52540">
    <property type="entry name" value="P-loop containing nucleoside triphosphate hydrolases"/>
    <property type="match status" value="2"/>
</dbReference>
<dbReference type="CDD" id="cd18793">
    <property type="entry name" value="SF2_C_SNF"/>
    <property type="match status" value="1"/>
</dbReference>
<dbReference type="InterPro" id="IPR016197">
    <property type="entry name" value="Chromo-like_dom_sf"/>
</dbReference>
<evidence type="ECO:0000259" key="12">
    <source>
        <dbReference type="PROSITE" id="PS50013"/>
    </source>
</evidence>
<evidence type="ECO:0008006" key="17">
    <source>
        <dbReference type="Google" id="ProtNLM"/>
    </source>
</evidence>
<keyword evidence="10" id="KW-0539">Nucleus</keyword>
<keyword evidence="5" id="KW-0378">Hydrolase</keyword>
<dbReference type="Gene3D" id="1.10.10.60">
    <property type="entry name" value="Homeodomain-like"/>
    <property type="match status" value="1"/>
</dbReference>
<dbReference type="STRING" id="703135.A0A2A9P027"/>
<dbReference type="GO" id="GO:0034728">
    <property type="term" value="P:nucleosome organization"/>
    <property type="evidence" value="ECO:0007669"/>
    <property type="project" value="TreeGrafter"/>
</dbReference>
<evidence type="ECO:0000256" key="2">
    <source>
        <dbReference type="ARBA" id="ARBA00007025"/>
    </source>
</evidence>
<keyword evidence="16" id="KW-1185">Reference proteome</keyword>
<keyword evidence="4" id="KW-0547">Nucleotide-binding</keyword>
<feature type="compositionally biased region" description="Acidic residues" evidence="11">
    <location>
        <begin position="32"/>
        <end position="44"/>
    </location>
</feature>
<proteinExistence type="inferred from homology"/>
<dbReference type="SMART" id="SM00490">
    <property type="entry name" value="HELICc"/>
    <property type="match status" value="1"/>
</dbReference>
<dbReference type="InterPro" id="IPR001650">
    <property type="entry name" value="Helicase_C-like"/>
</dbReference>
<feature type="compositionally biased region" description="Acidic residues" evidence="11">
    <location>
        <begin position="1287"/>
        <end position="1296"/>
    </location>
</feature>